<sequence length="93" mass="10929">MKKRLHIFVSGKVQGVSFRHNARELAEKLPLVGWICNLRDGRVEILVEGEDHKIQEFLSWCYKGPIEAVVQDVVFDFEKPEGDFFDFRITYQE</sequence>
<dbReference type="PANTHER" id="PTHR47268:SF4">
    <property type="entry name" value="ACYLPHOSPHATASE"/>
    <property type="match status" value="1"/>
</dbReference>
<feature type="active site" evidence="4">
    <location>
        <position position="19"/>
    </location>
</feature>
<dbReference type="GO" id="GO:0003998">
    <property type="term" value="F:acylphosphatase activity"/>
    <property type="evidence" value="ECO:0007669"/>
    <property type="project" value="UniProtKB-EC"/>
</dbReference>
<gene>
    <name evidence="7" type="ORF">UR67_C0003G0093</name>
</gene>
<evidence type="ECO:0000259" key="6">
    <source>
        <dbReference type="PROSITE" id="PS51160"/>
    </source>
</evidence>
<evidence type="ECO:0000313" key="8">
    <source>
        <dbReference type="Proteomes" id="UP000034581"/>
    </source>
</evidence>
<dbReference type="InterPro" id="IPR036046">
    <property type="entry name" value="Acylphosphatase-like_dom_sf"/>
</dbReference>
<dbReference type="STRING" id="1618350.UR67_C0003G0093"/>
<evidence type="ECO:0000256" key="1">
    <source>
        <dbReference type="ARBA" id="ARBA00005614"/>
    </source>
</evidence>
<feature type="domain" description="Acylphosphatase-like" evidence="6">
    <location>
        <begin position="4"/>
        <end position="91"/>
    </location>
</feature>
<evidence type="ECO:0000313" key="7">
    <source>
        <dbReference type="EMBL" id="KKP69815.1"/>
    </source>
</evidence>
<proteinExistence type="inferred from homology"/>
<organism evidence="7 8">
    <name type="scientific">candidate division CPR3 bacterium GW2011_GWF2_35_18</name>
    <dbReference type="NCBI Taxonomy" id="1618350"/>
    <lineage>
        <taxon>Bacteria</taxon>
        <taxon>Bacteria division CPR3</taxon>
    </lineage>
</organism>
<name>A0A0G0E3F4_UNCC3</name>
<dbReference type="InterPro" id="IPR001792">
    <property type="entry name" value="Acylphosphatase-like_dom"/>
</dbReference>
<dbReference type="SUPFAM" id="SSF54975">
    <property type="entry name" value="Acylphosphatase/BLUF domain-like"/>
    <property type="match status" value="1"/>
</dbReference>
<dbReference type="PROSITE" id="PS51160">
    <property type="entry name" value="ACYLPHOSPHATASE_3"/>
    <property type="match status" value="1"/>
</dbReference>
<dbReference type="PROSITE" id="PS00150">
    <property type="entry name" value="ACYLPHOSPHATASE_1"/>
    <property type="match status" value="1"/>
</dbReference>
<dbReference type="PANTHER" id="PTHR47268">
    <property type="entry name" value="ACYLPHOSPHATASE"/>
    <property type="match status" value="1"/>
</dbReference>
<dbReference type="Pfam" id="PF00708">
    <property type="entry name" value="Acylphosphatase"/>
    <property type="match status" value="1"/>
</dbReference>
<keyword evidence="4" id="KW-0378">Hydrolase</keyword>
<dbReference type="Proteomes" id="UP000034581">
    <property type="component" value="Unassembled WGS sequence"/>
</dbReference>
<dbReference type="AlphaFoldDB" id="A0A0G0E3F4"/>
<evidence type="ECO:0000256" key="4">
    <source>
        <dbReference type="PROSITE-ProRule" id="PRU00520"/>
    </source>
</evidence>
<comment type="catalytic activity">
    <reaction evidence="3 4">
        <text>an acyl phosphate + H2O = a carboxylate + phosphate + H(+)</text>
        <dbReference type="Rhea" id="RHEA:14965"/>
        <dbReference type="ChEBI" id="CHEBI:15377"/>
        <dbReference type="ChEBI" id="CHEBI:15378"/>
        <dbReference type="ChEBI" id="CHEBI:29067"/>
        <dbReference type="ChEBI" id="CHEBI:43474"/>
        <dbReference type="ChEBI" id="CHEBI:59918"/>
        <dbReference type="EC" id="3.6.1.7"/>
    </reaction>
</comment>
<comment type="caution">
    <text evidence="7">The sequence shown here is derived from an EMBL/GenBank/DDBJ whole genome shotgun (WGS) entry which is preliminary data.</text>
</comment>
<dbReference type="EMBL" id="LBQB01000003">
    <property type="protein sequence ID" value="KKP69815.1"/>
    <property type="molecule type" value="Genomic_DNA"/>
</dbReference>
<dbReference type="Gene3D" id="3.30.70.100">
    <property type="match status" value="1"/>
</dbReference>
<reference evidence="7 8" key="1">
    <citation type="journal article" date="2015" name="Nature">
        <title>rRNA introns, odd ribosomes, and small enigmatic genomes across a large radiation of phyla.</title>
        <authorList>
            <person name="Brown C.T."/>
            <person name="Hug L.A."/>
            <person name="Thomas B.C."/>
            <person name="Sharon I."/>
            <person name="Castelle C.J."/>
            <person name="Singh A."/>
            <person name="Wilkins M.J."/>
            <person name="Williams K.H."/>
            <person name="Banfield J.F."/>
        </authorList>
    </citation>
    <scope>NUCLEOTIDE SEQUENCE [LARGE SCALE GENOMIC DNA]</scope>
</reference>
<protein>
    <recommendedName>
        <fullName evidence="2 4">acylphosphatase</fullName>
        <ecNumber evidence="2 4">3.6.1.7</ecNumber>
    </recommendedName>
</protein>
<evidence type="ECO:0000256" key="2">
    <source>
        <dbReference type="ARBA" id="ARBA00012150"/>
    </source>
</evidence>
<accession>A0A0G0E3F4</accession>
<dbReference type="EC" id="3.6.1.7" evidence="2 4"/>
<dbReference type="InterPro" id="IPR017968">
    <property type="entry name" value="Acylphosphatase_CS"/>
</dbReference>
<evidence type="ECO:0000256" key="5">
    <source>
        <dbReference type="RuleBase" id="RU004168"/>
    </source>
</evidence>
<evidence type="ECO:0000256" key="3">
    <source>
        <dbReference type="ARBA" id="ARBA00047645"/>
    </source>
</evidence>
<feature type="active site" evidence="4">
    <location>
        <position position="37"/>
    </location>
</feature>
<comment type="similarity">
    <text evidence="1 5">Belongs to the acylphosphatase family.</text>
</comment>
<dbReference type="InterPro" id="IPR020456">
    <property type="entry name" value="Acylphosphatase"/>
</dbReference>